<keyword evidence="1" id="KW-1133">Transmembrane helix</keyword>
<dbReference type="AlphaFoldDB" id="A0A0H2MJF3"/>
<dbReference type="Gene3D" id="1.10.10.10">
    <property type="entry name" value="Winged helix-like DNA-binding domain superfamily/Winged helix DNA-binding domain"/>
    <property type="match status" value="1"/>
</dbReference>
<dbReference type="SUPFAM" id="SSF46894">
    <property type="entry name" value="C-terminal effector domain of the bipartite response regulators"/>
    <property type="match status" value="1"/>
</dbReference>
<dbReference type="SMART" id="SM00421">
    <property type="entry name" value="HTH_LUXR"/>
    <property type="match status" value="1"/>
</dbReference>
<sequence>MLIIQIICTLFFLFDAIGDLFFAHDIFAGFDHDIIELLVVIALSVSIAFTVLQIRQMLHRQRRIEEQIKIASGAFITMLDQYFEEWKLTPAEQDVALFLIKGMSFTDIATLRQTREGTVKAQCNAIYSKAKVTGRSQLLSFFIEELLSEELIASS</sequence>
<evidence type="ECO:0000313" key="4">
    <source>
        <dbReference type="Proteomes" id="UP000035444"/>
    </source>
</evidence>
<gene>
    <name evidence="3" type="ORF">WH96_03575</name>
</gene>
<evidence type="ECO:0000256" key="1">
    <source>
        <dbReference type="SAM" id="Phobius"/>
    </source>
</evidence>
<keyword evidence="1" id="KW-0812">Transmembrane</keyword>
<dbReference type="InterPro" id="IPR000792">
    <property type="entry name" value="Tscrpt_reg_LuxR_C"/>
</dbReference>
<dbReference type="InterPro" id="IPR036388">
    <property type="entry name" value="WH-like_DNA-bd_sf"/>
</dbReference>
<dbReference type="InterPro" id="IPR016032">
    <property type="entry name" value="Sig_transdc_resp-reg_C-effctor"/>
</dbReference>
<protein>
    <recommendedName>
        <fullName evidence="2">HTH luxR-type domain-containing protein</fullName>
    </recommendedName>
</protein>
<feature type="transmembrane region" description="Helical" evidence="1">
    <location>
        <begin position="34"/>
        <end position="54"/>
    </location>
</feature>
<dbReference type="GO" id="GO:0003677">
    <property type="term" value="F:DNA binding"/>
    <property type="evidence" value="ECO:0007669"/>
    <property type="project" value="InterPro"/>
</dbReference>
<dbReference type="EMBL" id="LAQL01000002">
    <property type="protein sequence ID" value="KLN62694.1"/>
    <property type="molecule type" value="Genomic_DNA"/>
</dbReference>
<dbReference type="STRING" id="1489064.WH96_03575"/>
<accession>A0A0H2MJF3</accession>
<feature type="domain" description="HTH luxR-type" evidence="2">
    <location>
        <begin position="85"/>
        <end position="142"/>
    </location>
</feature>
<evidence type="ECO:0000313" key="3">
    <source>
        <dbReference type="EMBL" id="KLN62694.1"/>
    </source>
</evidence>
<proteinExistence type="predicted"/>
<keyword evidence="4" id="KW-1185">Reference proteome</keyword>
<name>A0A0H2MJF3_9PROT</name>
<evidence type="ECO:0000259" key="2">
    <source>
        <dbReference type="SMART" id="SM00421"/>
    </source>
</evidence>
<reference evidence="3 4" key="1">
    <citation type="submission" date="2015-03" db="EMBL/GenBank/DDBJ databases">
        <title>Genome Sequence of Kiloniella spongiae MEBiC09566, isolated from a marine sponge.</title>
        <authorList>
            <person name="Shao Z."/>
            <person name="Wang L."/>
            <person name="Li X."/>
        </authorList>
    </citation>
    <scope>NUCLEOTIDE SEQUENCE [LARGE SCALE GENOMIC DNA]</scope>
    <source>
        <strain evidence="3 4">MEBiC09566</strain>
    </source>
</reference>
<dbReference type="GO" id="GO:0006355">
    <property type="term" value="P:regulation of DNA-templated transcription"/>
    <property type="evidence" value="ECO:0007669"/>
    <property type="project" value="InterPro"/>
</dbReference>
<organism evidence="3 4">
    <name type="scientific">Kiloniella spongiae</name>
    <dbReference type="NCBI Taxonomy" id="1489064"/>
    <lineage>
        <taxon>Bacteria</taxon>
        <taxon>Pseudomonadati</taxon>
        <taxon>Pseudomonadota</taxon>
        <taxon>Alphaproteobacteria</taxon>
        <taxon>Rhodospirillales</taxon>
        <taxon>Kiloniellaceae</taxon>
        <taxon>Kiloniella</taxon>
    </lineage>
</organism>
<comment type="caution">
    <text evidence="3">The sequence shown here is derived from an EMBL/GenBank/DDBJ whole genome shotgun (WGS) entry which is preliminary data.</text>
</comment>
<dbReference type="Proteomes" id="UP000035444">
    <property type="component" value="Unassembled WGS sequence"/>
</dbReference>
<keyword evidence="1" id="KW-0472">Membrane</keyword>